<dbReference type="InterPro" id="IPR005852">
    <property type="entry name" value="PGM_a-D-Glc-sp"/>
</dbReference>
<reference evidence="14" key="1">
    <citation type="journal article" date="2019" name="Int. J. Syst. Evol. Microbiol.">
        <title>The Global Catalogue of Microorganisms (GCM) 10K type strain sequencing project: providing services to taxonomists for standard genome sequencing and annotation.</title>
        <authorList>
            <consortium name="The Broad Institute Genomics Platform"/>
            <consortium name="The Broad Institute Genome Sequencing Center for Infectious Disease"/>
            <person name="Wu L."/>
            <person name="Ma J."/>
        </authorList>
    </citation>
    <scope>NUCLEOTIDE SEQUENCE [LARGE SCALE GENOMIC DNA]</scope>
    <source>
        <strain evidence="14">CCM 4481</strain>
    </source>
</reference>
<proteinExistence type="inferred from homology"/>
<evidence type="ECO:0000256" key="2">
    <source>
        <dbReference type="ARBA" id="ARBA00010231"/>
    </source>
</evidence>
<dbReference type="SUPFAM" id="SSF55957">
    <property type="entry name" value="Phosphoglucomutase, C-terminal domain"/>
    <property type="match status" value="1"/>
</dbReference>
<dbReference type="EMBL" id="JBHSGA010000017">
    <property type="protein sequence ID" value="MFC4527592.1"/>
    <property type="molecule type" value="Genomic_DNA"/>
</dbReference>
<dbReference type="Proteomes" id="UP001595961">
    <property type="component" value="Unassembled WGS sequence"/>
</dbReference>
<evidence type="ECO:0000256" key="4">
    <source>
        <dbReference type="ARBA" id="ARBA00022723"/>
    </source>
</evidence>
<comment type="similarity">
    <text evidence="2 8">Belongs to the phosphohexose mutase family.</text>
</comment>
<dbReference type="Pfam" id="PF02880">
    <property type="entry name" value="PGM_PMM_III"/>
    <property type="match status" value="1"/>
</dbReference>
<name>A0ABV9C4E9_9GAMM</name>
<dbReference type="Pfam" id="PF00408">
    <property type="entry name" value="PGM_PMM_IV"/>
    <property type="match status" value="1"/>
</dbReference>
<keyword evidence="5 8" id="KW-0460">Magnesium</keyword>
<dbReference type="Gene3D" id="3.40.120.10">
    <property type="entry name" value="Alpha-D-Glucose-1,6-Bisphosphate, subunit A, domain 3"/>
    <property type="match status" value="3"/>
</dbReference>
<dbReference type="SUPFAM" id="SSF53738">
    <property type="entry name" value="Phosphoglucomutase, first 3 domains"/>
    <property type="match status" value="3"/>
</dbReference>
<evidence type="ECO:0000259" key="9">
    <source>
        <dbReference type="Pfam" id="PF00408"/>
    </source>
</evidence>
<feature type="domain" description="Alpha-D-phosphohexomutase C-terminal" evidence="9">
    <location>
        <begin position="491"/>
        <end position="538"/>
    </location>
</feature>
<comment type="caution">
    <text evidence="13">The sequence shown here is derived from an EMBL/GenBank/DDBJ whole genome shotgun (WGS) entry which is preliminary data.</text>
</comment>
<dbReference type="InterPro" id="IPR005845">
    <property type="entry name" value="A-D-PHexomutase_a/b/a-II"/>
</dbReference>
<dbReference type="CDD" id="cd05801">
    <property type="entry name" value="PGM_like3"/>
    <property type="match status" value="1"/>
</dbReference>
<dbReference type="InterPro" id="IPR005843">
    <property type="entry name" value="A-D-PHexomutase_C"/>
</dbReference>
<dbReference type="InterPro" id="IPR036900">
    <property type="entry name" value="A-D-PHexomutase_C_sf"/>
</dbReference>
<keyword evidence="14" id="KW-1185">Reference proteome</keyword>
<dbReference type="NCBIfam" id="TIGR01132">
    <property type="entry name" value="pgm"/>
    <property type="match status" value="1"/>
</dbReference>
<dbReference type="GO" id="GO:0004614">
    <property type="term" value="F:phosphoglucomutase activity"/>
    <property type="evidence" value="ECO:0007669"/>
    <property type="project" value="UniProtKB-EC"/>
</dbReference>
<evidence type="ECO:0000259" key="12">
    <source>
        <dbReference type="Pfam" id="PF02880"/>
    </source>
</evidence>
<evidence type="ECO:0000256" key="6">
    <source>
        <dbReference type="ARBA" id="ARBA00023235"/>
    </source>
</evidence>
<feature type="domain" description="Alpha-D-phosphohexomutase alpha/beta/alpha" evidence="11">
    <location>
        <begin position="212"/>
        <end position="317"/>
    </location>
</feature>
<evidence type="ECO:0000256" key="1">
    <source>
        <dbReference type="ARBA" id="ARBA00001946"/>
    </source>
</evidence>
<dbReference type="Pfam" id="PF02878">
    <property type="entry name" value="PGM_PMM_I"/>
    <property type="match status" value="1"/>
</dbReference>
<dbReference type="InterPro" id="IPR005844">
    <property type="entry name" value="A-D-PHexomutase_a/b/a-I"/>
</dbReference>
<dbReference type="InterPro" id="IPR016066">
    <property type="entry name" value="A-D-PHexomutase_CS"/>
</dbReference>
<organism evidence="13 14">
    <name type="scientific">Dyella halodurans</name>
    <dbReference type="NCBI Taxonomy" id="1920171"/>
    <lineage>
        <taxon>Bacteria</taxon>
        <taxon>Pseudomonadati</taxon>
        <taxon>Pseudomonadota</taxon>
        <taxon>Gammaproteobacteria</taxon>
        <taxon>Lysobacterales</taxon>
        <taxon>Rhodanobacteraceae</taxon>
        <taxon>Dyella</taxon>
    </lineage>
</organism>
<evidence type="ECO:0000256" key="7">
    <source>
        <dbReference type="NCBIfam" id="TIGR01132"/>
    </source>
</evidence>
<dbReference type="EC" id="5.4.2.2" evidence="7"/>
<comment type="cofactor">
    <cofactor evidence="1">
        <name>Mg(2+)</name>
        <dbReference type="ChEBI" id="CHEBI:18420"/>
    </cofactor>
</comment>
<evidence type="ECO:0000256" key="8">
    <source>
        <dbReference type="RuleBase" id="RU004326"/>
    </source>
</evidence>
<evidence type="ECO:0000259" key="10">
    <source>
        <dbReference type="Pfam" id="PF02878"/>
    </source>
</evidence>
<feature type="domain" description="Alpha-D-phosphohexomutase alpha/beta/alpha" evidence="12">
    <location>
        <begin position="326"/>
        <end position="441"/>
    </location>
</feature>
<gene>
    <name evidence="13" type="primary">pgm</name>
    <name evidence="13" type="ORF">ACFO5W_13185</name>
</gene>
<dbReference type="InterPro" id="IPR005846">
    <property type="entry name" value="A-D-PHexomutase_a/b/a-III"/>
</dbReference>
<dbReference type="InterPro" id="IPR016055">
    <property type="entry name" value="A-D-PHexomutase_a/b/a-I/II/III"/>
</dbReference>
<dbReference type="PANTHER" id="PTHR45745:SF1">
    <property type="entry name" value="PHOSPHOGLUCOMUTASE 2B-RELATED"/>
    <property type="match status" value="1"/>
</dbReference>
<keyword evidence="3" id="KW-0597">Phosphoprotein</keyword>
<dbReference type="PANTHER" id="PTHR45745">
    <property type="entry name" value="PHOSPHOMANNOMUTASE 45A"/>
    <property type="match status" value="1"/>
</dbReference>
<dbReference type="Gene3D" id="3.30.310.50">
    <property type="entry name" value="Alpha-D-phosphohexomutase, C-terminal domain"/>
    <property type="match status" value="1"/>
</dbReference>
<dbReference type="Pfam" id="PF02879">
    <property type="entry name" value="PGM_PMM_II"/>
    <property type="match status" value="1"/>
</dbReference>
<accession>A0ABV9C4E9</accession>
<protein>
    <recommendedName>
        <fullName evidence="7">Phosphoglucomutase</fullName>
        <ecNumber evidence="7">5.4.2.2</ecNumber>
    </recommendedName>
</protein>
<keyword evidence="6 13" id="KW-0413">Isomerase</keyword>
<evidence type="ECO:0000313" key="14">
    <source>
        <dbReference type="Proteomes" id="UP001595961"/>
    </source>
</evidence>
<evidence type="ECO:0000313" key="13">
    <source>
        <dbReference type="EMBL" id="MFC4527592.1"/>
    </source>
</evidence>
<feature type="domain" description="Alpha-D-phosphohexomutase alpha/beta/alpha" evidence="10">
    <location>
        <begin position="42"/>
        <end position="180"/>
    </location>
</feature>
<keyword evidence="4 8" id="KW-0479">Metal-binding</keyword>
<dbReference type="RefSeq" id="WP_266150272.1">
    <property type="nucleotide sequence ID" value="NZ_CP064028.1"/>
</dbReference>
<dbReference type="PROSITE" id="PS00710">
    <property type="entry name" value="PGM_PMM"/>
    <property type="match status" value="1"/>
</dbReference>
<evidence type="ECO:0000256" key="5">
    <source>
        <dbReference type="ARBA" id="ARBA00022842"/>
    </source>
</evidence>
<sequence length="550" mass="58997">MSTSISPLAGKPAPRSLLVDVAKLVAAYADLQPDPAAPTQRVQFGTSGHRGSSFERSFNEWHVLAISQAICEYRKRKGIDGPLFMGIDTHALSPPAQDSALEVLAANGVETMLAVGGEYTPTPVISHAILRYNRGRSTGQADGIVVTPSHNPPDNGGFKYNPPNGGPADTDITGWIQDRANVLLEGGLKEVRRMPHGRARHAGTTHEYDFLDAYVGDLGSVVDFEAIRAAGIHLGVDPLGGAGVHYWKPIAERYKIDLTVVSEEVDAQFAFMTVDWDGRIRMDPSSSYAMQRLIGLKSQYDVAFACDTDHDRHGVVTRSSGLLVANHYLSVLIDYLFQHRPTWGGGAAVGKTVVSTALIDRVARRLQRKLYEVPVGFKWFVDGLLGGSLGFGGEESAGASFLRRDGSVWTTDKDGIAAALLSAEITARAGRDPGELYADLANELGQPCADRVEAAATQAEKAALAKLSPRQVQGKQLAGEPIEQVLDRAPGNDAAIGGIKVTSASGWFAARPSGTEDIYKIYAESFRDEAHLQSILQEAQQIVDAALKSS</sequence>
<evidence type="ECO:0000259" key="11">
    <source>
        <dbReference type="Pfam" id="PF02879"/>
    </source>
</evidence>
<evidence type="ECO:0000256" key="3">
    <source>
        <dbReference type="ARBA" id="ARBA00022553"/>
    </source>
</evidence>